<dbReference type="Proteomes" id="UP001430356">
    <property type="component" value="Unassembled WGS sequence"/>
</dbReference>
<reference evidence="2 3" key="1">
    <citation type="journal article" date="2021" name="MBio">
        <title>A New Model Trypanosomatid, Novymonas esmeraldas: Genomic Perception of Its 'Candidatus Pandoraea novymonadis' Endosymbiont.</title>
        <authorList>
            <person name="Zakharova A."/>
            <person name="Saura A."/>
            <person name="Butenko A."/>
            <person name="Podesvova L."/>
            <person name="Warmusova S."/>
            <person name="Kostygov A.Y."/>
            <person name="Nenarokova A."/>
            <person name="Lukes J."/>
            <person name="Opperdoes F.R."/>
            <person name="Yurchenko V."/>
        </authorList>
    </citation>
    <scope>NUCLEOTIDE SEQUENCE [LARGE SCALE GENOMIC DNA]</scope>
    <source>
        <strain evidence="2 3">E262AT.01</strain>
    </source>
</reference>
<organism evidence="2 3">
    <name type="scientific">Novymonas esmeraldas</name>
    <dbReference type="NCBI Taxonomy" id="1808958"/>
    <lineage>
        <taxon>Eukaryota</taxon>
        <taxon>Discoba</taxon>
        <taxon>Euglenozoa</taxon>
        <taxon>Kinetoplastea</taxon>
        <taxon>Metakinetoplastina</taxon>
        <taxon>Trypanosomatida</taxon>
        <taxon>Trypanosomatidae</taxon>
        <taxon>Novymonas</taxon>
    </lineage>
</organism>
<feature type="region of interest" description="Disordered" evidence="1">
    <location>
        <begin position="471"/>
        <end position="501"/>
    </location>
</feature>
<feature type="compositionally biased region" description="Basic and acidic residues" evidence="1">
    <location>
        <begin position="50"/>
        <end position="69"/>
    </location>
</feature>
<gene>
    <name evidence="2" type="ORF">NESM_000779600</name>
</gene>
<sequence length="545" mass="56074">MSFTFSTVSDVLPLGGQRVYVPRGARPHVAWSTTQSSRVLGSRCRLKGDGTAARERARDGDGAAADESRAGASTSAAERSLASLATIDATFGTRLTFYRDPTTPSLPLRSAVIPSQRRITALWTPATCAEVDSDSCVSAPLFVSDEVGATYAYAWTDPVEPVAKRPRGDGVPPCADGEDGSGGVWTAIAPAHSSLSSDAARMGRGASDTASLFAVTRGAPGWAGLGALDSGETRTAAAAVQLVSAREFFHDVRLIDPARQTVVRTYSTTHAPTGMFCPSAQAAPHCTLIVEGCLATLYDVRCPSAVLSLGEVYAAQAEWLAAKDAAAAASAEAERLDSGEVASGAGVAAAAAATAARCSSPPPPPLVPGRLTSTVGQVRDVCGTANPFEVACAVDRALCVYDLRKFNRLFTSSSVLKYVVGSVASVAGGRGVVCAGIDAEVRLIPLHEKHDPAAAEQLSLAARVVSQAQQKRRQRSDALKATEQSARAGGEGDVDGAGPGGTFRTRLSTSVSCTTVWQGGWVTTCNDGGAAAVGVSVDGELFLAQ</sequence>
<dbReference type="AlphaFoldDB" id="A0AAW0EXD1"/>
<protein>
    <submittedName>
        <fullName evidence="2">Uncharacterized protein</fullName>
    </submittedName>
</protein>
<dbReference type="EMBL" id="JAECZO010000138">
    <property type="protein sequence ID" value="KAK7198226.1"/>
    <property type="molecule type" value="Genomic_DNA"/>
</dbReference>
<evidence type="ECO:0000256" key="1">
    <source>
        <dbReference type="SAM" id="MobiDB-lite"/>
    </source>
</evidence>
<comment type="caution">
    <text evidence="2">The sequence shown here is derived from an EMBL/GenBank/DDBJ whole genome shotgun (WGS) entry which is preliminary data.</text>
</comment>
<name>A0AAW0EXD1_9TRYP</name>
<evidence type="ECO:0000313" key="2">
    <source>
        <dbReference type="EMBL" id="KAK7198226.1"/>
    </source>
</evidence>
<proteinExistence type="predicted"/>
<keyword evidence="3" id="KW-1185">Reference proteome</keyword>
<feature type="region of interest" description="Disordered" evidence="1">
    <location>
        <begin position="50"/>
        <end position="75"/>
    </location>
</feature>
<accession>A0AAW0EXD1</accession>
<feature type="compositionally biased region" description="Gly residues" evidence="1">
    <location>
        <begin position="489"/>
        <end position="501"/>
    </location>
</feature>
<evidence type="ECO:0000313" key="3">
    <source>
        <dbReference type="Proteomes" id="UP001430356"/>
    </source>
</evidence>